<dbReference type="SUPFAM" id="SSF103481">
    <property type="entry name" value="Multidrug resistance efflux transporter EmrE"/>
    <property type="match status" value="1"/>
</dbReference>
<feature type="transmembrane region" description="Helical" evidence="5">
    <location>
        <begin position="261"/>
        <end position="281"/>
    </location>
</feature>
<dbReference type="InterPro" id="IPR004853">
    <property type="entry name" value="Sugar_P_trans_dom"/>
</dbReference>
<feature type="transmembrane region" description="Helical" evidence="5">
    <location>
        <begin position="287"/>
        <end position="306"/>
    </location>
</feature>
<name>B7FPG6_PHATC</name>
<reference evidence="7 8" key="1">
    <citation type="journal article" date="2008" name="Nature">
        <title>The Phaeodactylum genome reveals the evolutionary history of diatom genomes.</title>
        <authorList>
            <person name="Bowler C."/>
            <person name="Allen A.E."/>
            <person name="Badger J.H."/>
            <person name="Grimwood J."/>
            <person name="Jabbari K."/>
            <person name="Kuo A."/>
            <person name="Maheswari U."/>
            <person name="Martens C."/>
            <person name="Maumus F."/>
            <person name="Otillar R.P."/>
            <person name="Rayko E."/>
            <person name="Salamov A."/>
            <person name="Vandepoele K."/>
            <person name="Beszteri B."/>
            <person name="Gruber A."/>
            <person name="Heijde M."/>
            <person name="Katinka M."/>
            <person name="Mock T."/>
            <person name="Valentin K."/>
            <person name="Verret F."/>
            <person name="Berges J.A."/>
            <person name="Brownlee C."/>
            <person name="Cadoret J.P."/>
            <person name="Chiovitti A."/>
            <person name="Choi C.J."/>
            <person name="Coesel S."/>
            <person name="De Martino A."/>
            <person name="Detter J.C."/>
            <person name="Durkin C."/>
            <person name="Falciatore A."/>
            <person name="Fournet J."/>
            <person name="Haruta M."/>
            <person name="Huysman M.J."/>
            <person name="Jenkins B.D."/>
            <person name="Jiroutova K."/>
            <person name="Jorgensen R.E."/>
            <person name="Joubert Y."/>
            <person name="Kaplan A."/>
            <person name="Kroger N."/>
            <person name="Kroth P.G."/>
            <person name="La Roche J."/>
            <person name="Lindquist E."/>
            <person name="Lommer M."/>
            <person name="Martin-Jezequel V."/>
            <person name="Lopez P.J."/>
            <person name="Lucas S."/>
            <person name="Mangogna M."/>
            <person name="McGinnis K."/>
            <person name="Medlin L.K."/>
            <person name="Montsant A."/>
            <person name="Oudot-Le Secq M.P."/>
            <person name="Napoli C."/>
            <person name="Obornik M."/>
            <person name="Parker M.S."/>
            <person name="Petit J.L."/>
            <person name="Porcel B.M."/>
            <person name="Poulsen N."/>
            <person name="Robison M."/>
            <person name="Rychlewski L."/>
            <person name="Rynearson T.A."/>
            <person name="Schmutz J."/>
            <person name="Shapiro H."/>
            <person name="Siaut M."/>
            <person name="Stanley M."/>
            <person name="Sussman M.R."/>
            <person name="Taylor A.R."/>
            <person name="Vardi A."/>
            <person name="von Dassow P."/>
            <person name="Vyverman W."/>
            <person name="Willis A."/>
            <person name="Wyrwicz L.S."/>
            <person name="Rokhsar D.S."/>
            <person name="Weissenbach J."/>
            <person name="Armbrust E.V."/>
            <person name="Green B.R."/>
            <person name="Van de Peer Y."/>
            <person name="Grigoriev I.V."/>
        </authorList>
    </citation>
    <scope>NUCLEOTIDE SEQUENCE [LARGE SCALE GENOMIC DNA]</scope>
    <source>
        <strain evidence="7 8">CCAP 1055/1</strain>
    </source>
</reference>
<feature type="transmembrane region" description="Helical" evidence="5">
    <location>
        <begin position="87"/>
        <end position="106"/>
    </location>
</feature>
<evidence type="ECO:0000256" key="1">
    <source>
        <dbReference type="ARBA" id="ARBA00004141"/>
    </source>
</evidence>
<evidence type="ECO:0000313" key="8">
    <source>
        <dbReference type="Proteomes" id="UP000000759"/>
    </source>
</evidence>
<dbReference type="HOGENOM" id="CLU_025360_0_1_1"/>
<dbReference type="GO" id="GO:0016020">
    <property type="term" value="C:membrane"/>
    <property type="evidence" value="ECO:0007669"/>
    <property type="project" value="UniProtKB-SubCell"/>
</dbReference>
<evidence type="ECO:0000256" key="3">
    <source>
        <dbReference type="ARBA" id="ARBA00022989"/>
    </source>
</evidence>
<feature type="transmembrane region" description="Helical" evidence="5">
    <location>
        <begin position="137"/>
        <end position="155"/>
    </location>
</feature>
<evidence type="ECO:0000313" key="7">
    <source>
        <dbReference type="EMBL" id="EEC51174.1"/>
    </source>
</evidence>
<evidence type="ECO:0000256" key="4">
    <source>
        <dbReference type="ARBA" id="ARBA00023136"/>
    </source>
</evidence>
<accession>B7FPG6</accession>
<dbReference type="InterPro" id="IPR050186">
    <property type="entry name" value="TPT_transporter"/>
</dbReference>
<organism evidence="7 8">
    <name type="scientific">Phaeodactylum tricornutum (strain CCAP 1055/1)</name>
    <dbReference type="NCBI Taxonomy" id="556484"/>
    <lineage>
        <taxon>Eukaryota</taxon>
        <taxon>Sar</taxon>
        <taxon>Stramenopiles</taxon>
        <taxon>Ochrophyta</taxon>
        <taxon>Bacillariophyta</taxon>
        <taxon>Bacillariophyceae</taxon>
        <taxon>Bacillariophycidae</taxon>
        <taxon>Naviculales</taxon>
        <taxon>Phaeodactylaceae</taxon>
        <taxon>Phaeodactylum</taxon>
    </lineage>
</organism>
<dbReference type="RefSeq" id="XP_002176711.1">
    <property type="nucleotide sequence ID" value="XM_002176675.1"/>
</dbReference>
<keyword evidence="3 5" id="KW-1133">Transmembrane helix</keyword>
<protein>
    <recommendedName>
        <fullName evidence="6">Sugar phosphate transporter domain-containing protein</fullName>
    </recommendedName>
</protein>
<dbReference type="EMBL" id="CM000605">
    <property type="protein sequence ID" value="EEC51174.1"/>
    <property type="molecule type" value="Genomic_DNA"/>
</dbReference>
<dbReference type="GeneID" id="7196391"/>
<keyword evidence="8" id="KW-1185">Reference proteome</keyword>
<dbReference type="OrthoDB" id="417037at2759"/>
<proteinExistence type="predicted"/>
<evidence type="ECO:0000256" key="2">
    <source>
        <dbReference type="ARBA" id="ARBA00022692"/>
    </source>
</evidence>
<evidence type="ECO:0000259" key="6">
    <source>
        <dbReference type="Pfam" id="PF03151"/>
    </source>
</evidence>
<dbReference type="InterPro" id="IPR037185">
    <property type="entry name" value="EmrE-like"/>
</dbReference>
<feature type="non-terminal residue" evidence="7">
    <location>
        <position position="1"/>
    </location>
</feature>
<feature type="transmembrane region" description="Helical" evidence="5">
    <location>
        <begin position="48"/>
        <end position="67"/>
    </location>
</feature>
<evidence type="ECO:0000256" key="5">
    <source>
        <dbReference type="SAM" id="Phobius"/>
    </source>
</evidence>
<feature type="domain" description="Sugar phosphate transporter" evidence="6">
    <location>
        <begin position="18"/>
        <end position="304"/>
    </location>
</feature>
<dbReference type="PANTHER" id="PTHR11132">
    <property type="entry name" value="SOLUTE CARRIER FAMILY 35"/>
    <property type="match status" value="1"/>
</dbReference>
<dbReference type="Pfam" id="PF03151">
    <property type="entry name" value="TPT"/>
    <property type="match status" value="1"/>
</dbReference>
<feature type="transmembrane region" description="Helical" evidence="5">
    <location>
        <begin position="194"/>
        <end position="216"/>
    </location>
</feature>
<dbReference type="AlphaFoldDB" id="B7FPG6"/>
<dbReference type="eggNOG" id="KOG1444">
    <property type="taxonomic scope" value="Eukaryota"/>
</dbReference>
<dbReference type="STRING" id="556484.B7FPG6"/>
<comment type="subcellular location">
    <subcellularLocation>
        <location evidence="1">Membrane</location>
        <topology evidence="1">Multi-pass membrane protein</topology>
    </subcellularLocation>
</comment>
<reference evidence="8" key="2">
    <citation type="submission" date="2008-08" db="EMBL/GenBank/DDBJ databases">
        <authorList>
            <consortium name="Diatom Consortium"/>
            <person name="Grigoriev I."/>
            <person name="Grimwood J."/>
            <person name="Kuo A."/>
            <person name="Otillar R.P."/>
            <person name="Salamov A."/>
            <person name="Detter J.C."/>
            <person name="Lindquist E."/>
            <person name="Shapiro H."/>
            <person name="Lucas S."/>
            <person name="Glavina del Rio T."/>
            <person name="Pitluck S."/>
            <person name="Rokhsar D."/>
            <person name="Bowler C."/>
        </authorList>
    </citation>
    <scope>GENOME REANNOTATION</scope>
    <source>
        <strain evidence="8">CCAP 1055/1</strain>
    </source>
</reference>
<dbReference type="PaxDb" id="2850-Phatr9609"/>
<gene>
    <name evidence="7" type="ORF">PHATRDRAFT_9609</name>
</gene>
<dbReference type="InParanoid" id="B7FPG6"/>
<feature type="transmembrane region" description="Helical" evidence="5">
    <location>
        <begin position="236"/>
        <end position="254"/>
    </location>
</feature>
<keyword evidence="4 5" id="KW-0472">Membrane</keyword>
<sequence>VKHGGGLMSPSNVKAVTACTLYSFCSVSMILVNKSLASRYVPNDGCDLNVLLVVFQAVTAVVCVEICRKAGWVEYPPLTWAVAKSWAPVNIFFCLMLFTGMASLQFNSVPMVTVFKNVTNILTTAGDYVCFGARPEGLVYVAFGVMLSGAVAAAWNDVEITLVGLFWMAMNCVATCGYVLYMKFATQSVKMSKFGMVYVNNVLCIVFLLPAAYALGQVDMFWNTPDLHTIDYGIKNFWAGFVGFFLNFASLNCVQTTGPTTYAIVGSLNKVPVAMLGFFLFDNVITPQTWFFIGVSMCGGFLYSFAKIFGGRPKVTARQDSE</sequence>
<dbReference type="Proteomes" id="UP000000759">
    <property type="component" value="Chromosome 1"/>
</dbReference>
<feature type="transmembrane region" description="Helical" evidence="5">
    <location>
        <begin position="15"/>
        <end position="36"/>
    </location>
</feature>
<dbReference type="KEGG" id="pti:PHATRDRAFT_9609"/>
<keyword evidence="2 5" id="KW-0812">Transmembrane</keyword>
<feature type="transmembrane region" description="Helical" evidence="5">
    <location>
        <begin position="161"/>
        <end position="182"/>
    </location>
</feature>